<dbReference type="EMBL" id="LAZR01012810">
    <property type="protein sequence ID" value="KKM24987.1"/>
    <property type="molecule type" value="Genomic_DNA"/>
</dbReference>
<organism evidence="1">
    <name type="scientific">marine sediment metagenome</name>
    <dbReference type="NCBI Taxonomy" id="412755"/>
    <lineage>
        <taxon>unclassified sequences</taxon>
        <taxon>metagenomes</taxon>
        <taxon>ecological metagenomes</taxon>
    </lineage>
</organism>
<evidence type="ECO:0000313" key="1">
    <source>
        <dbReference type="EMBL" id="KKM24987.1"/>
    </source>
</evidence>
<protein>
    <submittedName>
        <fullName evidence="1">Uncharacterized protein</fullName>
    </submittedName>
</protein>
<reference evidence="1" key="1">
    <citation type="journal article" date="2015" name="Nature">
        <title>Complex archaea that bridge the gap between prokaryotes and eukaryotes.</title>
        <authorList>
            <person name="Spang A."/>
            <person name="Saw J.H."/>
            <person name="Jorgensen S.L."/>
            <person name="Zaremba-Niedzwiedzka K."/>
            <person name="Martijn J."/>
            <person name="Lind A.E."/>
            <person name="van Eijk R."/>
            <person name="Schleper C."/>
            <person name="Guy L."/>
            <person name="Ettema T.J."/>
        </authorList>
    </citation>
    <scope>NUCLEOTIDE SEQUENCE</scope>
</reference>
<comment type="caution">
    <text evidence="1">The sequence shown here is derived from an EMBL/GenBank/DDBJ whole genome shotgun (WGS) entry which is preliminary data.</text>
</comment>
<sequence>MIELVPNLIQDELMPAPTFSSCICSCPIAIIITSRVFSACLTLLGHFTYTFRLFPLSPASGINRFFLPFDKRWSVLIPFYKLLIVYKFSKEYSMKVYLITQKKFPDLIYNKPKTLLKFHPM</sequence>
<dbReference type="AlphaFoldDB" id="A0A0F9IBW8"/>
<proteinExistence type="predicted"/>
<accession>A0A0F9IBW8</accession>
<gene>
    <name evidence="1" type="ORF">LCGC14_1599550</name>
</gene>
<name>A0A0F9IBW8_9ZZZZ</name>